<comment type="pathway">
    <text evidence="9">Carbohydrate metabolism; D-ribose degradation; D-ribose 5-phosphate from beta-D-ribopyranose: step 2/2.</text>
</comment>
<comment type="subunit">
    <text evidence="9">Homodimer.</text>
</comment>
<evidence type="ECO:0000313" key="12">
    <source>
        <dbReference type="EMBL" id="RKF33968.1"/>
    </source>
</evidence>
<dbReference type="InterPro" id="IPR011877">
    <property type="entry name" value="Ribokinase"/>
</dbReference>
<feature type="binding site" evidence="9">
    <location>
        <position position="293"/>
    </location>
    <ligand>
        <name>K(+)</name>
        <dbReference type="ChEBI" id="CHEBI:29103"/>
    </ligand>
</feature>
<dbReference type="InterPro" id="IPR011611">
    <property type="entry name" value="PfkB_dom"/>
</dbReference>
<accession>A0A420FLZ8</accession>
<dbReference type="PRINTS" id="PR00990">
    <property type="entry name" value="RIBOKINASE"/>
</dbReference>
<evidence type="ECO:0000256" key="2">
    <source>
        <dbReference type="ARBA" id="ARBA00022723"/>
    </source>
</evidence>
<dbReference type="EMBL" id="MCAQ01000025">
    <property type="protein sequence ID" value="RKF33968.1"/>
    <property type="molecule type" value="Genomic_DNA"/>
</dbReference>
<keyword evidence="8 9" id="KW-0119">Carbohydrate metabolism</keyword>
<comment type="function">
    <text evidence="9">Catalyzes the phosphorylation of ribose at O-5 in a reaction requiring ATP and magnesium. The resulting D-ribose-5-phosphate can then be used either for sythesis of nucleotides, histidine, and tryptophan, or as a component of the pentose phosphate pathway.</text>
</comment>
<dbReference type="UniPathway" id="UPA00916">
    <property type="reaction ID" value="UER00889"/>
</dbReference>
<evidence type="ECO:0000256" key="6">
    <source>
        <dbReference type="ARBA" id="ARBA00022842"/>
    </source>
</evidence>
<evidence type="ECO:0000313" key="13">
    <source>
        <dbReference type="Proteomes" id="UP000286402"/>
    </source>
</evidence>
<dbReference type="Gene3D" id="3.40.1190.20">
    <property type="match status" value="1"/>
</dbReference>
<dbReference type="GO" id="GO:0004747">
    <property type="term" value="F:ribokinase activity"/>
    <property type="evidence" value="ECO:0007669"/>
    <property type="project" value="UniProtKB-UniRule"/>
</dbReference>
<keyword evidence="9" id="KW-0963">Cytoplasm</keyword>
<evidence type="ECO:0000259" key="11">
    <source>
        <dbReference type="Pfam" id="PF00294"/>
    </source>
</evidence>
<feature type="binding site" evidence="9">
    <location>
        <position position="254"/>
    </location>
    <ligand>
        <name>substrate</name>
    </ligand>
</feature>
<keyword evidence="5 9" id="KW-0067">ATP-binding</keyword>
<evidence type="ECO:0000256" key="1">
    <source>
        <dbReference type="ARBA" id="ARBA00022679"/>
    </source>
</evidence>
<feature type="binding site" evidence="9">
    <location>
        <begin position="253"/>
        <end position="254"/>
    </location>
    <ligand>
        <name>ATP</name>
        <dbReference type="ChEBI" id="CHEBI:30616"/>
    </ligand>
</feature>
<dbReference type="InterPro" id="IPR029056">
    <property type="entry name" value="Ribokinase-like"/>
</dbReference>
<dbReference type="Pfam" id="PF00294">
    <property type="entry name" value="PfkB"/>
    <property type="match status" value="1"/>
</dbReference>
<comment type="subcellular location">
    <subcellularLocation>
        <location evidence="9">Cytoplasm</location>
    </subcellularLocation>
</comment>
<name>A0A420FLZ8_9SPHI</name>
<comment type="activity regulation">
    <text evidence="9">Activated by a monovalent cation that binds near, but not in, the active site. The most likely occupant of the site in vivo is potassium. Ion binding induces a conformational change that may alter substrate affinity.</text>
</comment>
<evidence type="ECO:0000256" key="7">
    <source>
        <dbReference type="ARBA" id="ARBA00022958"/>
    </source>
</evidence>
<dbReference type="PANTHER" id="PTHR10584:SF166">
    <property type="entry name" value="RIBOKINASE"/>
    <property type="match status" value="1"/>
</dbReference>
<dbReference type="GO" id="GO:0005829">
    <property type="term" value="C:cytosol"/>
    <property type="evidence" value="ECO:0007669"/>
    <property type="project" value="TreeGrafter"/>
</dbReference>
<comment type="catalytic activity">
    <reaction evidence="9">
        <text>D-ribose + ATP = D-ribose 5-phosphate + ADP + H(+)</text>
        <dbReference type="Rhea" id="RHEA:13697"/>
        <dbReference type="ChEBI" id="CHEBI:15378"/>
        <dbReference type="ChEBI" id="CHEBI:30616"/>
        <dbReference type="ChEBI" id="CHEBI:47013"/>
        <dbReference type="ChEBI" id="CHEBI:78346"/>
        <dbReference type="ChEBI" id="CHEBI:456216"/>
        <dbReference type="EC" id="2.7.1.15"/>
    </reaction>
</comment>
<comment type="similarity">
    <text evidence="9">Belongs to the carbohydrate kinase PfkB family. Ribokinase subfamily.</text>
</comment>
<feature type="binding site" evidence="9">
    <location>
        <begin position="13"/>
        <end position="15"/>
    </location>
    <ligand>
        <name>substrate</name>
    </ligand>
</feature>
<feature type="binding site" evidence="9">
    <location>
        <position position="284"/>
    </location>
    <ligand>
        <name>K(+)</name>
        <dbReference type="ChEBI" id="CHEBI:29103"/>
    </ligand>
</feature>
<dbReference type="PANTHER" id="PTHR10584">
    <property type="entry name" value="SUGAR KINASE"/>
    <property type="match status" value="1"/>
</dbReference>
<dbReference type="CDD" id="cd01174">
    <property type="entry name" value="ribokinase"/>
    <property type="match status" value="1"/>
</dbReference>
<evidence type="ECO:0000256" key="8">
    <source>
        <dbReference type="ARBA" id="ARBA00023277"/>
    </source>
</evidence>
<evidence type="ECO:0000256" key="5">
    <source>
        <dbReference type="ARBA" id="ARBA00022840"/>
    </source>
</evidence>
<dbReference type="GO" id="GO:0046872">
    <property type="term" value="F:metal ion binding"/>
    <property type="evidence" value="ECO:0007669"/>
    <property type="project" value="UniProtKB-KW"/>
</dbReference>
<proteinExistence type="inferred from homology"/>
<evidence type="ECO:0000256" key="4">
    <source>
        <dbReference type="ARBA" id="ARBA00022777"/>
    </source>
</evidence>
<keyword evidence="2 9" id="KW-0479">Metal-binding</keyword>
<keyword evidence="1 9" id="KW-0808">Transferase</keyword>
<keyword evidence="13" id="KW-1185">Reference proteome</keyword>
<evidence type="ECO:0000256" key="3">
    <source>
        <dbReference type="ARBA" id="ARBA00022741"/>
    </source>
</evidence>
<organism evidence="12 13">
    <name type="scientific">Sphingobacterium siyangense</name>
    <dbReference type="NCBI Taxonomy" id="459529"/>
    <lineage>
        <taxon>Bacteria</taxon>
        <taxon>Pseudomonadati</taxon>
        <taxon>Bacteroidota</taxon>
        <taxon>Sphingobacteriia</taxon>
        <taxon>Sphingobacteriales</taxon>
        <taxon>Sphingobacteriaceae</taxon>
        <taxon>Sphingobacterium</taxon>
    </lineage>
</organism>
<dbReference type="EC" id="2.7.1.15" evidence="9 10"/>
<dbReference type="InterPro" id="IPR002139">
    <property type="entry name" value="Ribo/fructo_kinase"/>
</dbReference>
<dbReference type="GO" id="GO:0019303">
    <property type="term" value="P:D-ribose catabolic process"/>
    <property type="evidence" value="ECO:0007669"/>
    <property type="project" value="UniProtKB-UniRule"/>
</dbReference>
<feature type="binding site" evidence="9">
    <location>
        <position position="250"/>
    </location>
    <ligand>
        <name>K(+)</name>
        <dbReference type="ChEBI" id="CHEBI:29103"/>
    </ligand>
</feature>
<feature type="domain" description="Carbohydrate kinase PfkB" evidence="11">
    <location>
        <begin position="4"/>
        <end position="295"/>
    </location>
</feature>
<dbReference type="NCBIfam" id="TIGR02152">
    <property type="entry name" value="D_ribokin_bact"/>
    <property type="match status" value="1"/>
</dbReference>
<evidence type="ECO:0000256" key="9">
    <source>
        <dbReference type="HAMAP-Rule" id="MF_01987"/>
    </source>
</evidence>
<keyword evidence="4 9" id="KW-0418">Kinase</keyword>
<keyword evidence="7 9" id="KW-0630">Potassium</keyword>
<keyword evidence="6 9" id="KW-0460">Magnesium</keyword>
<comment type="caution">
    <text evidence="12">The sequence shown here is derived from an EMBL/GenBank/DDBJ whole genome shotgun (WGS) entry which is preliminary data.</text>
</comment>
<dbReference type="AlphaFoldDB" id="A0A420FLZ8"/>
<feature type="binding site" evidence="9">
    <location>
        <position position="186"/>
    </location>
    <ligand>
        <name>ATP</name>
        <dbReference type="ChEBI" id="CHEBI:30616"/>
    </ligand>
</feature>
<dbReference type="HAMAP" id="MF_01987">
    <property type="entry name" value="Ribokinase"/>
    <property type="match status" value="1"/>
</dbReference>
<evidence type="ECO:0000256" key="10">
    <source>
        <dbReference type="NCBIfam" id="TIGR02152"/>
    </source>
</evidence>
<dbReference type="Proteomes" id="UP000286402">
    <property type="component" value="Unassembled WGS sequence"/>
</dbReference>
<comment type="cofactor">
    <cofactor evidence="9">
        <name>Mg(2+)</name>
        <dbReference type="ChEBI" id="CHEBI:18420"/>
    </cofactor>
    <text evidence="9">Requires a divalent cation, most likely magnesium in vivo, as an electrophilic catalyst to aid phosphoryl group transfer. It is the chelate of the metal and the nucleotide that is the actual substrate.</text>
</comment>
<feature type="binding site" evidence="9">
    <location>
        <position position="142"/>
    </location>
    <ligand>
        <name>substrate</name>
    </ligand>
</feature>
<dbReference type="GO" id="GO:0005524">
    <property type="term" value="F:ATP binding"/>
    <property type="evidence" value="ECO:0007669"/>
    <property type="project" value="UniProtKB-UniRule"/>
</dbReference>
<feature type="binding site" evidence="9">
    <location>
        <position position="248"/>
    </location>
    <ligand>
        <name>K(+)</name>
        <dbReference type="ChEBI" id="CHEBI:29103"/>
    </ligand>
</feature>
<keyword evidence="3 9" id="KW-0547">Nucleotide-binding</keyword>
<reference evidence="12 13" key="1">
    <citation type="submission" date="2016-07" db="EMBL/GenBank/DDBJ databases">
        <title>Genome analysis of Sphingobacterium siyangense T12B17.</title>
        <authorList>
            <person name="Xu D."/>
            <person name="Su Y."/>
            <person name="Zheng S."/>
        </authorList>
    </citation>
    <scope>NUCLEOTIDE SEQUENCE [LARGE SCALE GENOMIC DNA]</scope>
    <source>
        <strain evidence="12 13">T12B17</strain>
    </source>
</reference>
<dbReference type="SUPFAM" id="SSF53613">
    <property type="entry name" value="Ribokinase-like"/>
    <property type="match status" value="1"/>
</dbReference>
<feature type="binding site" evidence="9">
    <location>
        <position position="287"/>
    </location>
    <ligand>
        <name>K(+)</name>
        <dbReference type="ChEBI" id="CHEBI:29103"/>
    </ligand>
</feature>
<gene>
    <name evidence="9" type="primary">rbsK</name>
    <name evidence="12" type="ORF">BCY89_09915</name>
</gene>
<comment type="caution">
    <text evidence="9">Lacks conserved residue(s) required for the propagation of feature annotation.</text>
</comment>
<feature type="binding site" evidence="9">
    <location>
        <position position="289"/>
    </location>
    <ligand>
        <name>K(+)</name>
        <dbReference type="ChEBI" id="CHEBI:29103"/>
    </ligand>
</feature>
<feature type="active site" description="Proton acceptor" evidence="9">
    <location>
        <position position="254"/>
    </location>
</feature>
<feature type="binding site" evidence="9">
    <location>
        <begin position="41"/>
        <end position="45"/>
    </location>
    <ligand>
        <name>substrate</name>
    </ligand>
</feature>
<dbReference type="RefSeq" id="WP_120334974.1">
    <property type="nucleotide sequence ID" value="NZ_MCAQ01000025.1"/>
</dbReference>
<protein>
    <recommendedName>
        <fullName evidence="9 10">Ribokinase</fullName>
        <shortName evidence="9">RK</shortName>
        <ecNumber evidence="9 10">2.7.1.15</ecNumber>
    </recommendedName>
</protein>
<sequence>MSSANIVVLGSSNTDMVVKAAHLPAPGETILGGQFFMVPGGKGANQAVAAARSSSSVAFIAKVGTDIFGQQAIAHYQQEGILVDTIFRDEENPSGIALISVDAKGENCILVAPGANATLTPKELQSVKNTIISGNVLLMQLEIPIATIEQAIDVAVQHDTKIILNTAPAQALSDQLLQQVDILILNTSEAQFYTGMTIENWEEAALAADYLYQKCPGIIIITLGAKGSLLKEKDNYIQIPAEEVNAVDSTAAGDTFCGVLAACVAKEMSIVDAVKLASKAAAISVTRMGAQTSIPFWQEYNIL</sequence>
<feature type="binding site" evidence="9">
    <location>
        <begin position="222"/>
        <end position="227"/>
    </location>
    <ligand>
        <name>ATP</name>
        <dbReference type="ChEBI" id="CHEBI:30616"/>
    </ligand>
</feature>